<evidence type="ECO:0000256" key="1">
    <source>
        <dbReference type="SAM" id="MobiDB-lite"/>
    </source>
</evidence>
<feature type="compositionally biased region" description="Low complexity" evidence="1">
    <location>
        <begin position="24"/>
        <end position="34"/>
    </location>
</feature>
<reference evidence="3 4" key="1">
    <citation type="submission" date="2015-05" db="EMBL/GenBank/DDBJ databases">
        <authorList>
            <person name="Tang B."/>
            <person name="Yu Y."/>
        </authorList>
    </citation>
    <scope>NUCLEOTIDE SEQUENCE [LARGE SCALE GENOMIC DNA]</scope>
    <source>
        <strain evidence="3 4">DSM 7029</strain>
    </source>
</reference>
<protein>
    <recommendedName>
        <fullName evidence="2">Flagellar protein FlgJ N-terminal domain-containing protein</fullName>
    </recommendedName>
</protein>
<dbReference type="RefSeq" id="WP_047195733.1">
    <property type="nucleotide sequence ID" value="NZ_CP011371.1"/>
</dbReference>
<feature type="compositionally biased region" description="Basic and acidic residues" evidence="1">
    <location>
        <begin position="120"/>
        <end position="137"/>
    </location>
</feature>
<dbReference type="KEGG" id="pbh:AAW51_3654"/>
<dbReference type="InterPro" id="IPR019301">
    <property type="entry name" value="Flagellar_prot_FlgJ_N"/>
</dbReference>
<feature type="domain" description="Flagellar protein FlgJ N-terminal" evidence="2">
    <location>
        <begin position="59"/>
        <end position="109"/>
    </location>
</feature>
<gene>
    <name evidence="3" type="ORF">AAW51_3654</name>
</gene>
<evidence type="ECO:0000259" key="2">
    <source>
        <dbReference type="Pfam" id="PF10135"/>
    </source>
</evidence>
<dbReference type="PATRIC" id="fig|413882.6.peg.3819"/>
<name>A0A0G3BV07_9BURK</name>
<dbReference type="EMBL" id="CP011371">
    <property type="protein sequence ID" value="AKJ30345.1"/>
    <property type="molecule type" value="Genomic_DNA"/>
</dbReference>
<accession>A0A0G3BV07</accession>
<feature type="region of interest" description="Disordered" evidence="1">
    <location>
        <begin position="116"/>
        <end position="137"/>
    </location>
</feature>
<dbReference type="Pfam" id="PF10135">
    <property type="entry name" value="Rod-binding"/>
    <property type="match status" value="1"/>
</dbReference>
<evidence type="ECO:0000313" key="4">
    <source>
        <dbReference type="Proteomes" id="UP000035352"/>
    </source>
</evidence>
<dbReference type="STRING" id="413882.AAW51_3654"/>
<sequence length="137" mass="14545">MDLTTPAARAFALTTPIGSGGTGAPEAAPAAGTGDEARAKVEAAAQKFEAFFITEVLRQMRRTTREMSGEDSVFHNRINQDMLDMADGQMADSLSGQRAFGIADAILRQLLPAEGAGAVDTERGRWPRAEAPDTPPR</sequence>
<dbReference type="OrthoDB" id="9800413at2"/>
<dbReference type="AlphaFoldDB" id="A0A0G3BV07"/>
<feature type="region of interest" description="Disordered" evidence="1">
    <location>
        <begin position="14"/>
        <end position="35"/>
    </location>
</feature>
<dbReference type="Proteomes" id="UP000035352">
    <property type="component" value="Chromosome"/>
</dbReference>
<organism evidence="3 4">
    <name type="scientific">Caldimonas brevitalea</name>
    <dbReference type="NCBI Taxonomy" id="413882"/>
    <lineage>
        <taxon>Bacteria</taxon>
        <taxon>Pseudomonadati</taxon>
        <taxon>Pseudomonadota</taxon>
        <taxon>Betaproteobacteria</taxon>
        <taxon>Burkholderiales</taxon>
        <taxon>Sphaerotilaceae</taxon>
        <taxon>Caldimonas</taxon>
    </lineage>
</organism>
<evidence type="ECO:0000313" key="3">
    <source>
        <dbReference type="EMBL" id="AKJ30345.1"/>
    </source>
</evidence>
<keyword evidence="4" id="KW-1185">Reference proteome</keyword>
<proteinExistence type="predicted"/>